<feature type="compositionally biased region" description="Low complexity" evidence="2">
    <location>
        <begin position="376"/>
        <end position="400"/>
    </location>
</feature>
<comment type="caution">
    <text evidence="4">The sequence shown here is derived from an EMBL/GenBank/DDBJ whole genome shotgun (WGS) entry which is preliminary data.</text>
</comment>
<keyword evidence="5" id="KW-1185">Reference proteome</keyword>
<reference evidence="4 5" key="1">
    <citation type="submission" date="2018-11" db="EMBL/GenBank/DDBJ databases">
        <title>Genomic Encyclopedia of Type Strains, Phase IV (KMG-IV): sequencing the most valuable type-strain genomes for metagenomic binning, comparative biology and taxonomic classification.</title>
        <authorList>
            <person name="Goeker M."/>
        </authorList>
    </citation>
    <scope>NUCLEOTIDE SEQUENCE [LARGE SCALE GENOMIC DNA]</scope>
    <source>
        <strain evidence="4 5">DSM 102936</strain>
    </source>
</reference>
<feature type="domain" description="Cell envelope-related transcriptional attenuator" evidence="3">
    <location>
        <begin position="78"/>
        <end position="227"/>
    </location>
</feature>
<feature type="region of interest" description="Disordered" evidence="2">
    <location>
        <begin position="363"/>
        <end position="409"/>
    </location>
</feature>
<evidence type="ECO:0000256" key="2">
    <source>
        <dbReference type="SAM" id="MobiDB-lite"/>
    </source>
</evidence>
<name>A0A3N5BN68_9THEO</name>
<dbReference type="RefSeq" id="WP_211328126.1">
    <property type="nucleotide sequence ID" value="NZ_RKRE01000002.1"/>
</dbReference>
<dbReference type="AlphaFoldDB" id="A0A3N5BN68"/>
<evidence type="ECO:0000313" key="5">
    <source>
        <dbReference type="Proteomes" id="UP000282654"/>
    </source>
</evidence>
<proteinExistence type="inferred from homology"/>
<dbReference type="PANTHER" id="PTHR33392:SF6">
    <property type="entry name" value="POLYISOPRENYL-TEICHOIC ACID--PEPTIDOGLYCAN TEICHOIC ACID TRANSFERASE TAGU"/>
    <property type="match status" value="1"/>
</dbReference>
<dbReference type="EMBL" id="RKRE01000002">
    <property type="protein sequence ID" value="RPF47225.1"/>
    <property type="molecule type" value="Genomic_DNA"/>
</dbReference>
<dbReference type="NCBIfam" id="TIGR00350">
    <property type="entry name" value="lytR_cpsA_psr"/>
    <property type="match status" value="1"/>
</dbReference>
<dbReference type="Pfam" id="PF03816">
    <property type="entry name" value="LytR_cpsA_psr"/>
    <property type="match status" value="1"/>
</dbReference>
<evidence type="ECO:0000313" key="4">
    <source>
        <dbReference type="EMBL" id="RPF47225.1"/>
    </source>
</evidence>
<dbReference type="InterPro" id="IPR004474">
    <property type="entry name" value="LytR_CpsA_psr"/>
</dbReference>
<organism evidence="4 5">
    <name type="scientific">Thermodesulfitimonas autotrophica</name>
    <dbReference type="NCBI Taxonomy" id="1894989"/>
    <lineage>
        <taxon>Bacteria</taxon>
        <taxon>Bacillati</taxon>
        <taxon>Bacillota</taxon>
        <taxon>Clostridia</taxon>
        <taxon>Thermoanaerobacterales</taxon>
        <taxon>Thermoanaerobacteraceae</taxon>
        <taxon>Thermodesulfitimonas</taxon>
    </lineage>
</organism>
<gene>
    <name evidence="4" type="ORF">EDD75_1511</name>
</gene>
<sequence>MAQNKPGVKKWRQPRWLAAIILVFCLAAGIGYAAMTYSAGSDKGGLGEDRGGQARAAGQRLNFLLLGSDARNGETRARSDSIIFVSADPEKKQLALLSIPRDTLVDIPGHGRERINTAMLYGGPELTTRVVSDLIGQPVDYYLVTNYEGFVDLVDALGGVTLDVEKNMYHYDPEKGGRFTINLRKGVQRLDGRKALMYVRYRSDALGDISRVGRQQKFLRAVVEEMMKPRNLVRLPVLIPKIKDCIYTNLPLDQMLALARMAREMEGVTVVSGTLPGYFAGDPYWHVDPEEAKKAVAQLLSGEPITQFVKETPSGVMITQAVKPREKTQVVQKVYTGDTVIDGSYATVTEETYGTVAAPEVVIVPGSGDGQPPVDSTPAPAQTSGSPPAASPSGAGTAATVYEGTYNAQ</sequence>
<dbReference type="Gene3D" id="3.40.630.190">
    <property type="entry name" value="LCP protein"/>
    <property type="match status" value="1"/>
</dbReference>
<dbReference type="Proteomes" id="UP000282654">
    <property type="component" value="Unassembled WGS sequence"/>
</dbReference>
<comment type="similarity">
    <text evidence="1">Belongs to the LytR/CpsA/Psr (LCP) family.</text>
</comment>
<accession>A0A3N5BN68</accession>
<evidence type="ECO:0000259" key="3">
    <source>
        <dbReference type="Pfam" id="PF03816"/>
    </source>
</evidence>
<evidence type="ECO:0000256" key="1">
    <source>
        <dbReference type="ARBA" id="ARBA00006068"/>
    </source>
</evidence>
<dbReference type="PANTHER" id="PTHR33392">
    <property type="entry name" value="POLYISOPRENYL-TEICHOIC ACID--PEPTIDOGLYCAN TEICHOIC ACID TRANSFERASE TAGU"/>
    <property type="match status" value="1"/>
</dbReference>
<dbReference type="InterPro" id="IPR050922">
    <property type="entry name" value="LytR/CpsA/Psr_CW_biosynth"/>
</dbReference>
<protein>
    <submittedName>
        <fullName evidence="4">LytR family transcriptional attenuator</fullName>
    </submittedName>
</protein>